<evidence type="ECO:0000256" key="5">
    <source>
        <dbReference type="ARBA" id="ARBA00022801"/>
    </source>
</evidence>
<protein>
    <recommendedName>
        <fullName evidence="10">trypsin</fullName>
        <ecNumber evidence="10">3.4.21.4</ecNumber>
    </recommendedName>
</protein>
<evidence type="ECO:0000256" key="6">
    <source>
        <dbReference type="ARBA" id="ARBA00022825"/>
    </source>
</evidence>
<dbReference type="InterPro" id="IPR001314">
    <property type="entry name" value="Peptidase_S1A"/>
</dbReference>
<evidence type="ECO:0000256" key="7">
    <source>
        <dbReference type="ARBA" id="ARBA00023145"/>
    </source>
</evidence>
<evidence type="ECO:0000256" key="2">
    <source>
        <dbReference type="ARBA" id="ARBA00022670"/>
    </source>
</evidence>
<dbReference type="InterPro" id="IPR018114">
    <property type="entry name" value="TRYPSIN_HIS"/>
</dbReference>
<keyword evidence="6 11" id="KW-0720">Serine protease</keyword>
<dbReference type="InterPro" id="IPR001254">
    <property type="entry name" value="Trypsin_dom"/>
</dbReference>
<dbReference type="PRINTS" id="PR00722">
    <property type="entry name" value="CHYMOTRYPSIN"/>
</dbReference>
<dbReference type="GO" id="GO:0004252">
    <property type="term" value="F:serine-type endopeptidase activity"/>
    <property type="evidence" value="ECO:0007669"/>
    <property type="project" value="UniProtKB-EC"/>
</dbReference>
<dbReference type="CDD" id="cd00190">
    <property type="entry name" value="Tryp_SPc"/>
    <property type="match status" value="1"/>
</dbReference>
<dbReference type="SUPFAM" id="SSF50494">
    <property type="entry name" value="Trypsin-like serine proteases"/>
    <property type="match status" value="1"/>
</dbReference>
<dbReference type="InterPro" id="IPR050430">
    <property type="entry name" value="Peptidase_S1"/>
</dbReference>
<dbReference type="AlphaFoldDB" id="D0V536"/>
<evidence type="ECO:0000313" key="13">
    <source>
        <dbReference type="EMBL" id="ACY24334.1"/>
    </source>
</evidence>
<keyword evidence="3" id="KW-0732">Signal</keyword>
<dbReference type="InterPro" id="IPR043504">
    <property type="entry name" value="Peptidase_S1_PA_chymotrypsin"/>
</dbReference>
<name>D0V536_CTEFE</name>
<evidence type="ECO:0000259" key="12">
    <source>
        <dbReference type="PROSITE" id="PS50240"/>
    </source>
</evidence>
<keyword evidence="2 11" id="KW-0645">Protease</keyword>
<dbReference type="GO" id="GO:0006508">
    <property type="term" value="P:proteolysis"/>
    <property type="evidence" value="ECO:0007669"/>
    <property type="project" value="UniProtKB-KW"/>
</dbReference>
<evidence type="ECO:0000256" key="11">
    <source>
        <dbReference type="RuleBase" id="RU363034"/>
    </source>
</evidence>
<dbReference type="PROSITE" id="PS50240">
    <property type="entry name" value="TRYPSIN_DOM"/>
    <property type="match status" value="1"/>
</dbReference>
<sequence>LYVLVAFIGCSWGFPSGSTNVNSRIVGGKDTTIQEHPYQVSILYNDEYHSCGGSLISEKWVLTAGHCIDSFKFYIRVGSSLEGEGGAVHRALKQYRHEKFDAKTVDYDYGLIELDTPVQLSENVKLVKLAEPGVELEEGTLLNVTGWGSRRSSAALQIVTVPYVSEEVCKKSHSDRLISPYMFCAGKMSGGEGPCNGDSGGPVVSNGIQYGIVSWSFGCALPNYPSVFAKVSAIRDWIKDISGV</sequence>
<comment type="catalytic activity">
    <reaction evidence="9">
        <text>Preferential cleavage: Arg-|-Xaa, Lys-|-Xaa.</text>
        <dbReference type="EC" id="3.4.21.4"/>
    </reaction>
</comment>
<dbReference type="PROSITE" id="PS00134">
    <property type="entry name" value="TRYPSIN_HIS"/>
    <property type="match status" value="1"/>
</dbReference>
<proteinExistence type="evidence at transcript level"/>
<dbReference type="FunFam" id="2.40.10.10:FF:000077">
    <property type="entry name" value="Predicted protein"/>
    <property type="match status" value="1"/>
</dbReference>
<keyword evidence="8" id="KW-1015">Disulfide bond</keyword>
<dbReference type="GO" id="GO:0007586">
    <property type="term" value="P:digestion"/>
    <property type="evidence" value="ECO:0007669"/>
    <property type="project" value="UniProtKB-KW"/>
</dbReference>
<dbReference type="PANTHER" id="PTHR24276:SF97">
    <property type="entry name" value="GH13245P2-RELATED"/>
    <property type="match status" value="1"/>
</dbReference>
<organism evidence="13">
    <name type="scientific">Ctenocephalides felis</name>
    <name type="common">Cat flea</name>
    <dbReference type="NCBI Taxonomy" id="7515"/>
    <lineage>
        <taxon>Eukaryota</taxon>
        <taxon>Metazoa</taxon>
        <taxon>Ecdysozoa</taxon>
        <taxon>Arthropoda</taxon>
        <taxon>Hexapoda</taxon>
        <taxon>Insecta</taxon>
        <taxon>Pterygota</taxon>
        <taxon>Neoptera</taxon>
        <taxon>Endopterygota</taxon>
        <taxon>Siphonaptera</taxon>
        <taxon>Pulicidae</taxon>
        <taxon>Archaeopsyllinae</taxon>
        <taxon>Ctenocephalides</taxon>
    </lineage>
</organism>
<dbReference type="InterPro" id="IPR033116">
    <property type="entry name" value="TRYPSIN_SER"/>
</dbReference>
<keyword evidence="7" id="KW-0865">Zymogen</keyword>
<evidence type="ECO:0000256" key="9">
    <source>
        <dbReference type="ARBA" id="ARBA00036320"/>
    </source>
</evidence>
<comment type="similarity">
    <text evidence="1">Belongs to the peptidase S1 family.</text>
</comment>
<evidence type="ECO:0000256" key="4">
    <source>
        <dbReference type="ARBA" id="ARBA00022757"/>
    </source>
</evidence>
<feature type="domain" description="Peptidase S1" evidence="12">
    <location>
        <begin position="25"/>
        <end position="243"/>
    </location>
</feature>
<reference evidence="13" key="1">
    <citation type="journal article" date="2009" name="Insect Mol. Biol.">
        <title>Analysis of Rickettsia typhi-infected and uninfected cat flea (Ctenocephalides felis) midgut cDNA libraries: deciphering molecular pathways involved in host response to R. typhi infection.</title>
        <authorList>
            <person name="Dreher-Lesnick S.M."/>
            <person name="Ceraul S.M."/>
            <person name="Lesnick S.C."/>
            <person name="Gillespie J.J."/>
            <person name="Anderson J.M."/>
            <person name="Jochim R.C."/>
            <person name="Valenzuela J.G."/>
            <person name="Azad A.F."/>
        </authorList>
    </citation>
    <scope>NUCLEOTIDE SEQUENCE</scope>
    <source>
        <strain evidence="13">CFGFIL1_F02</strain>
        <tissue evidence="13">Midgut</tissue>
    </source>
</reference>
<evidence type="ECO:0000256" key="3">
    <source>
        <dbReference type="ARBA" id="ARBA00022729"/>
    </source>
</evidence>
<dbReference type="OrthoDB" id="10002959at2759"/>
<dbReference type="SMART" id="SM00020">
    <property type="entry name" value="Tryp_SPc"/>
    <property type="match status" value="1"/>
</dbReference>
<dbReference type="MEROPS" id="S01.130"/>
<dbReference type="EC" id="3.4.21.4" evidence="10"/>
<accession>D0V536</accession>
<dbReference type="Gene3D" id="2.40.10.10">
    <property type="entry name" value="Trypsin-like serine proteases"/>
    <property type="match status" value="1"/>
</dbReference>
<keyword evidence="5 11" id="KW-0378">Hydrolase</keyword>
<dbReference type="InterPro" id="IPR009003">
    <property type="entry name" value="Peptidase_S1_PA"/>
</dbReference>
<dbReference type="PROSITE" id="PS00135">
    <property type="entry name" value="TRYPSIN_SER"/>
    <property type="match status" value="1"/>
</dbReference>
<keyword evidence="4" id="KW-0222">Digestion</keyword>
<dbReference type="PANTHER" id="PTHR24276">
    <property type="entry name" value="POLYSERASE-RELATED"/>
    <property type="match status" value="1"/>
</dbReference>
<dbReference type="Pfam" id="PF00089">
    <property type="entry name" value="Trypsin"/>
    <property type="match status" value="1"/>
</dbReference>
<evidence type="ECO:0000256" key="8">
    <source>
        <dbReference type="ARBA" id="ARBA00023157"/>
    </source>
</evidence>
<evidence type="ECO:0000256" key="1">
    <source>
        <dbReference type="ARBA" id="ARBA00007664"/>
    </source>
</evidence>
<feature type="non-terminal residue" evidence="13">
    <location>
        <position position="1"/>
    </location>
</feature>
<evidence type="ECO:0000256" key="10">
    <source>
        <dbReference type="ARBA" id="ARBA00038868"/>
    </source>
</evidence>
<dbReference type="EMBL" id="GU017995">
    <property type="protein sequence ID" value="ACY24334.1"/>
    <property type="molecule type" value="mRNA"/>
</dbReference>